<feature type="compositionally biased region" description="Basic and acidic residues" evidence="3">
    <location>
        <begin position="8"/>
        <end position="37"/>
    </location>
</feature>
<keyword evidence="2" id="KW-0964">Secreted</keyword>
<dbReference type="AlphaFoldDB" id="Q119F4"/>
<feature type="region of interest" description="Disordered" evidence="3">
    <location>
        <begin position="1"/>
        <end position="120"/>
    </location>
</feature>
<dbReference type="PRINTS" id="PR00313">
    <property type="entry name" value="CABNDNGRPT"/>
</dbReference>
<protein>
    <submittedName>
        <fullName evidence="4">Hemolysin-type calcium-binding region</fullName>
    </submittedName>
</protein>
<evidence type="ECO:0000256" key="1">
    <source>
        <dbReference type="ARBA" id="ARBA00004613"/>
    </source>
</evidence>
<feature type="region of interest" description="Disordered" evidence="3">
    <location>
        <begin position="291"/>
        <end position="311"/>
    </location>
</feature>
<dbReference type="PANTHER" id="PTHR38340">
    <property type="entry name" value="S-LAYER PROTEIN"/>
    <property type="match status" value="1"/>
</dbReference>
<dbReference type="KEGG" id="ter:Tery_0405"/>
<sequence length="709" mass="75203">MAFYQGTNKKDNLKGTAKKDTINGKGGNDKIDGRGGNDKLNGGAGKDTLNGGAGKDTLNGGGGNDQINGGGSNDKLNGGAGKDTLNGSGGNDQINGGGSNDKLNGGAGKDTLNGGNAQDNLIGGSGNDFLDGGNGNDVLTGNDGNDVLVGNFGKDILTGGAGDDVFFLKQNSAVNNNSAADMITDFQPNFDTIGLDSGLTENDLNLQLSGNSTVIKIKKTGKILGVVQGVQPQELKWNFTSVDGKPNVIENLVTFDAPTVEQKSSDTYEMKLTGSDKSDFVINIKKTDTGTHQESLRYTPSPSEQRKGNKPFTAKVNSEGTRIELQFDDSPTVYIFDNQRDENTVDLIKKTATGETKIAEVPVDLEMKSNIEQSISQGTLCEAGQNICKSVEILDNVASGLAAVTALTGVGTVASGPLGAVALGAKVFGYGCLVLYGDDTDLVNNLIGEVAGNVFSQIGSKLFKAVASPTRKLVSKIIGNKYDQEIFKPLGDESFKQMEDFYLGKKGEELGKNTYDFIASILKTSEVITNKNQNSKSSDGLMQKIREGLGINWCNEKDEKDEKDEKKEVRVYFQPQGNPWAISKLYLVSPEEKFIGTAPNSFVSVNNDAFKWKSIGTFPIGTELEFETRVEGPLELSGSTNLVGGLTLSSKASEAASIKTNFLGMNLLGFEDGSSGKLLGVEVEKPNDFNDTLVKIENIIFEGNNIFVG</sequence>
<dbReference type="InterPro" id="IPR018511">
    <property type="entry name" value="Hemolysin-typ_Ca-bd_CS"/>
</dbReference>
<dbReference type="EMBL" id="CP000393">
    <property type="protein sequence ID" value="ABG49870.1"/>
    <property type="molecule type" value="Genomic_DNA"/>
</dbReference>
<feature type="compositionally biased region" description="Gly residues" evidence="3">
    <location>
        <begin position="87"/>
        <end position="99"/>
    </location>
</feature>
<dbReference type="InterPro" id="IPR050557">
    <property type="entry name" value="RTX_toxin/Mannuronan_C5-epim"/>
</dbReference>
<dbReference type="PANTHER" id="PTHR38340:SF1">
    <property type="entry name" value="S-LAYER PROTEIN"/>
    <property type="match status" value="1"/>
</dbReference>
<dbReference type="SUPFAM" id="SSF51120">
    <property type="entry name" value="beta-Roll"/>
    <property type="match status" value="1"/>
</dbReference>
<proteinExistence type="predicted"/>
<dbReference type="Gene3D" id="2.150.10.10">
    <property type="entry name" value="Serralysin-like metalloprotease, C-terminal"/>
    <property type="match status" value="3"/>
</dbReference>
<organism evidence="4">
    <name type="scientific">Trichodesmium erythraeum (strain IMS101)</name>
    <dbReference type="NCBI Taxonomy" id="203124"/>
    <lineage>
        <taxon>Bacteria</taxon>
        <taxon>Bacillati</taxon>
        <taxon>Cyanobacteriota</taxon>
        <taxon>Cyanophyceae</taxon>
        <taxon>Oscillatoriophycideae</taxon>
        <taxon>Oscillatoriales</taxon>
        <taxon>Microcoleaceae</taxon>
        <taxon>Trichodesmium</taxon>
    </lineage>
</organism>
<dbReference type="GO" id="GO:0005509">
    <property type="term" value="F:calcium ion binding"/>
    <property type="evidence" value="ECO:0007669"/>
    <property type="project" value="InterPro"/>
</dbReference>
<dbReference type="GO" id="GO:0005576">
    <property type="term" value="C:extracellular region"/>
    <property type="evidence" value="ECO:0007669"/>
    <property type="project" value="UniProtKB-SubCell"/>
</dbReference>
<dbReference type="InterPro" id="IPR001343">
    <property type="entry name" value="Hemolysn_Ca-bd"/>
</dbReference>
<dbReference type="RefSeq" id="WP_011610266.1">
    <property type="nucleotide sequence ID" value="NC_008312.1"/>
</dbReference>
<dbReference type="PROSITE" id="PS00330">
    <property type="entry name" value="HEMOLYSIN_CALCIUM"/>
    <property type="match status" value="5"/>
</dbReference>
<evidence type="ECO:0000313" key="4">
    <source>
        <dbReference type="EMBL" id="ABG49870.1"/>
    </source>
</evidence>
<dbReference type="OrthoDB" id="468470at2"/>
<dbReference type="STRING" id="203124.Tery_0405"/>
<dbReference type="eggNOG" id="COG2931">
    <property type="taxonomic scope" value="Bacteria"/>
</dbReference>
<evidence type="ECO:0000256" key="3">
    <source>
        <dbReference type="SAM" id="MobiDB-lite"/>
    </source>
</evidence>
<accession>Q119F4</accession>
<dbReference type="HOGENOM" id="CLU_389287_0_0_3"/>
<dbReference type="Pfam" id="PF00353">
    <property type="entry name" value="HemolysinCabind"/>
    <property type="match status" value="3"/>
</dbReference>
<reference evidence="4" key="1">
    <citation type="submission" date="2006-06" db="EMBL/GenBank/DDBJ databases">
        <title>Complete sequence of Trichodesmium erythraeum IMS101.</title>
        <authorList>
            <consortium name="US DOE Joint Genome Institute"/>
            <person name="Copeland A."/>
            <person name="Lucas S."/>
            <person name="Lapidus A."/>
            <person name="Barry K."/>
            <person name="Detter J.C."/>
            <person name="Glavina del Rio T."/>
            <person name="Hammon N."/>
            <person name="Israni S."/>
            <person name="Dalin E."/>
            <person name="Tice H."/>
            <person name="Pitluck S."/>
            <person name="Kiss H."/>
            <person name="Munk A.C."/>
            <person name="Brettin T."/>
            <person name="Bruce D."/>
            <person name="Han C."/>
            <person name="Tapia R."/>
            <person name="Gilna P."/>
            <person name="Schmutz J."/>
            <person name="Larimer F."/>
            <person name="Land M."/>
            <person name="Hauser L."/>
            <person name="Kyrpides N."/>
            <person name="Kim E."/>
            <person name="Richardson P."/>
        </authorList>
    </citation>
    <scope>NUCLEOTIDE SEQUENCE [LARGE SCALE GENOMIC DNA]</scope>
    <source>
        <strain evidence="4">IMS101</strain>
    </source>
</reference>
<dbReference type="InterPro" id="IPR011049">
    <property type="entry name" value="Serralysin-like_metalloprot_C"/>
</dbReference>
<evidence type="ECO:0000256" key="2">
    <source>
        <dbReference type="ARBA" id="ARBA00022525"/>
    </source>
</evidence>
<name>Q119F4_TRIEI</name>
<gene>
    <name evidence="4" type="ordered locus">Tery_0405</name>
</gene>
<feature type="compositionally biased region" description="Gly residues" evidence="3">
    <location>
        <begin position="51"/>
        <end position="72"/>
    </location>
</feature>
<comment type="subcellular location">
    <subcellularLocation>
        <location evidence="1">Secreted</location>
    </subcellularLocation>
</comment>